<feature type="compositionally biased region" description="Acidic residues" evidence="1">
    <location>
        <begin position="100"/>
        <end position="115"/>
    </location>
</feature>
<feature type="region of interest" description="Disordered" evidence="1">
    <location>
        <begin position="698"/>
        <end position="718"/>
    </location>
</feature>
<feature type="compositionally biased region" description="Low complexity" evidence="1">
    <location>
        <begin position="65"/>
        <end position="75"/>
    </location>
</feature>
<evidence type="ECO:0000256" key="1">
    <source>
        <dbReference type="SAM" id="MobiDB-lite"/>
    </source>
</evidence>
<feature type="compositionally biased region" description="Basic and acidic residues" evidence="1">
    <location>
        <begin position="1405"/>
        <end position="1415"/>
    </location>
</feature>
<feature type="compositionally biased region" description="Polar residues" evidence="1">
    <location>
        <begin position="1006"/>
        <end position="1020"/>
    </location>
</feature>
<feature type="compositionally biased region" description="Basic residues" evidence="1">
    <location>
        <begin position="1394"/>
        <end position="1404"/>
    </location>
</feature>
<feature type="compositionally biased region" description="Basic and acidic residues" evidence="1">
    <location>
        <begin position="338"/>
        <end position="349"/>
    </location>
</feature>
<feature type="compositionally biased region" description="Polar residues" evidence="1">
    <location>
        <begin position="219"/>
        <end position="245"/>
    </location>
</feature>
<keyword evidence="3" id="KW-1185">Reference proteome</keyword>
<feature type="compositionally biased region" description="Polar residues" evidence="1">
    <location>
        <begin position="670"/>
        <end position="680"/>
    </location>
</feature>
<feature type="compositionally biased region" description="Polar residues" evidence="1">
    <location>
        <begin position="1175"/>
        <end position="1193"/>
    </location>
</feature>
<feature type="region of interest" description="Disordered" evidence="1">
    <location>
        <begin position="939"/>
        <end position="985"/>
    </location>
</feature>
<feature type="region of interest" description="Disordered" evidence="1">
    <location>
        <begin position="63"/>
        <end position="248"/>
    </location>
</feature>
<feature type="region of interest" description="Disordered" evidence="1">
    <location>
        <begin position="272"/>
        <end position="349"/>
    </location>
</feature>
<gene>
    <name evidence="2" type="ORF">RSOLAG1IB_05809</name>
</gene>
<feature type="region of interest" description="Disordered" evidence="1">
    <location>
        <begin position="1359"/>
        <end position="1655"/>
    </location>
</feature>
<feature type="compositionally biased region" description="Basic and acidic residues" evidence="1">
    <location>
        <begin position="1616"/>
        <end position="1636"/>
    </location>
</feature>
<proteinExistence type="predicted"/>
<protein>
    <submittedName>
        <fullName evidence="2">Proteophosphoglycan 5</fullName>
    </submittedName>
</protein>
<feature type="compositionally biased region" description="Acidic residues" evidence="1">
    <location>
        <begin position="175"/>
        <end position="199"/>
    </location>
</feature>
<organism evidence="2 3">
    <name type="scientific">Thanatephorus cucumeris (strain AG1-IB / isolate 7/3/14)</name>
    <name type="common">Lettuce bottom rot fungus</name>
    <name type="synonym">Rhizoctonia solani</name>
    <dbReference type="NCBI Taxonomy" id="1108050"/>
    <lineage>
        <taxon>Eukaryota</taxon>
        <taxon>Fungi</taxon>
        <taxon>Dikarya</taxon>
        <taxon>Basidiomycota</taxon>
        <taxon>Agaricomycotina</taxon>
        <taxon>Agaricomycetes</taxon>
        <taxon>Cantharellales</taxon>
        <taxon>Ceratobasidiaceae</taxon>
        <taxon>Rhizoctonia</taxon>
        <taxon>Rhizoctonia solani AG-1</taxon>
    </lineage>
</organism>
<evidence type="ECO:0000313" key="3">
    <source>
        <dbReference type="Proteomes" id="UP000059188"/>
    </source>
</evidence>
<name>A0A0B7F6U4_THACB</name>
<feature type="compositionally biased region" description="Basic and acidic residues" evidence="1">
    <location>
        <begin position="1576"/>
        <end position="1602"/>
    </location>
</feature>
<dbReference type="EMBL" id="LN679109">
    <property type="protein sequence ID" value="CEL52604.1"/>
    <property type="molecule type" value="Genomic_DNA"/>
</dbReference>
<dbReference type="STRING" id="1108050.A0A0B7F6U4"/>
<feature type="region of interest" description="Disordered" evidence="1">
    <location>
        <begin position="660"/>
        <end position="681"/>
    </location>
</feature>
<feature type="compositionally biased region" description="Polar residues" evidence="1">
    <location>
        <begin position="974"/>
        <end position="985"/>
    </location>
</feature>
<feature type="region of interest" description="Disordered" evidence="1">
    <location>
        <begin position="1"/>
        <end position="21"/>
    </location>
</feature>
<feature type="compositionally biased region" description="Acidic residues" evidence="1">
    <location>
        <begin position="702"/>
        <end position="715"/>
    </location>
</feature>
<accession>A0A0B7F6U4</accession>
<feature type="compositionally biased region" description="Acidic residues" evidence="1">
    <location>
        <begin position="142"/>
        <end position="153"/>
    </location>
</feature>
<feature type="compositionally biased region" description="Polar residues" evidence="1">
    <location>
        <begin position="1511"/>
        <end position="1530"/>
    </location>
</feature>
<evidence type="ECO:0000313" key="2">
    <source>
        <dbReference type="EMBL" id="CEL52604.1"/>
    </source>
</evidence>
<feature type="region of interest" description="Disordered" evidence="1">
    <location>
        <begin position="409"/>
        <end position="474"/>
    </location>
</feature>
<feature type="region of interest" description="Disordered" evidence="1">
    <location>
        <begin position="1003"/>
        <end position="1248"/>
    </location>
</feature>
<feature type="compositionally biased region" description="Polar residues" evidence="1">
    <location>
        <begin position="154"/>
        <end position="168"/>
    </location>
</feature>
<dbReference type="OrthoDB" id="2804229at2759"/>
<feature type="compositionally biased region" description="Basic and acidic residues" evidence="1">
    <location>
        <begin position="1380"/>
        <end position="1393"/>
    </location>
</feature>
<dbReference type="Proteomes" id="UP000059188">
    <property type="component" value="Unassembled WGS sequence"/>
</dbReference>
<sequence length="1655" mass="178705">MSGDSPPVHKSRAPAINPFDKLNQKQFDSYVSSIQAKIKVALDPPSPEPQHVSRTFAEISRSTIASPSLSPAPLSKRPIQDTHNSSRATYTPLGAGTPDEPYELSDDDDNDENMEEVQFPRSRSQSEMLYEEDQEPLGSIQEENEQDGVESEGEQQSPNGSLYGQQPNEGAWDYSGEDASEQDELSEDDEFDENEEEDVFVGKGKGRHPAEGPGLAGLLNSSSAHRASVAPGSSEQMSDSISPDNSFEAGVAQMPTLGTTSTPFVSRFATRRSARNMEEINDNEDDGSPPWEGDQSALIPMGGRAYEGDNDEGVFEEPGAGTGHDTAIEVLDSDEDNPSDRESNMEVDRPVARLSGSIIPGGLYAGLDGVAYPEFDDSQFNNSAAFLHRTFEPDSLLDDTMDDYGSVPPGNVLHKPSSLFTGSSANRTREPSESGDAEESADTAHAHNCTAEGPETGARTPSVRGEESEFDQRSIQQSMDYSDFIGEKSLLANQLDNSLTRTQVEENFLEVTVYELENGSRFYDHDGIRHFLNPEGEVYETCPIPPPRPTIQRPPDLSMIEEVTEYDMTRRMIGQDAYDEDQGQGRFDFLKGLDDTLSSVGAPISGYHPEDNANNTFDMEDIPQRPGGAMGFRARIVRGADGSAFLSESLVLEDSINESLPTERAAPLSRNHSLEQSMTGRNAGDLISEADDLISDDTFANADDDSIDSILDDDDSRDRSDISALANREDLTTPVPHKLNQVVGNQITNEGMDMSGVQDLPELDEKSVADALAAVAQFAQASSLEGMGMVGELPETDVSMFANSEYHAFNQGTEGLENLIDATSMTSAEEDILAHSFGAVDALQNTTGPAGETDEVLETAAPGVHNTRQTIVQSSVLAELVQPSHIDLPISPEKLASEVLAEVFEGVDPVALPSGTFTGAATPLEISFLEPEPIARIEEIDIDERSHSSATKPSDDAAMEVQESSLRRTPPTPTLSAGQSPTAHDMSVATSISGLQPYVSIYEGSPASSSHQDDMNNAVSPESDGAQLPDPTLPPAPTHLATPIVSGDVSESSEAHRELSPSIVVEPPTPYTRSEVDAEQGTQDVKLEDGTKTTANEMENSVPIEPVQDSDPEDAASVDELLSDGENTATDRSRGAGESGTEISGRGNSEPRATPTPEKRRMVFDGVELPLPRRSPQSSHTTPSRFMSDSIVSPVSDAAPPGYSPTPRKYQSLYKQTPKSVPFRTASEVGPARKNSGSDQGSPAPWPLRNLIHRHALPESSRPNLPITRSSCRYHKISLAADDGDHSAKVDFVVPACALPDQETMAEQGIEDHGLSTSEEEHKRMTNLKKLEPSMVSKLQTLVGASLFNEGVCGYLERSAPKSWRSSPPSKNLSASEGRSSAEPKGSDKEGRVRSSRAKPKFRSRHDDRAYKSPADDSDSDGSLEDQPIRKRSKRRGTGDTASLVKFPTFGADSPQKPLEPLTAGPVTISKRMKRARRPGDAKPFNPDPSDQESSTDAESGRSPRKRTKRQSSSSLDKPSASTSAQISKQTPDEGANPFKPTRELKRLFSPPPTNQVGSQPAPSHSLADSHLTSAEQKELERHIALGDKPGEVVDESGDRINTDNLEPAPAMAAAHVDRNAHNELGQRESTSKEDSTSNSGTSKSWKGWRGFLRF</sequence>
<reference evidence="2 3" key="1">
    <citation type="submission" date="2014-11" db="EMBL/GenBank/DDBJ databases">
        <authorList>
            <person name="Wibberg Daniel"/>
        </authorList>
    </citation>
    <scope>NUCLEOTIDE SEQUENCE [LARGE SCALE GENOMIC DNA]</scope>
    <source>
        <strain evidence="2">Rhizoctonia solani AG1-IB 7/3/14</strain>
    </source>
</reference>
<feature type="compositionally biased region" description="Acidic residues" evidence="1">
    <location>
        <begin position="1108"/>
        <end position="1123"/>
    </location>
</feature>
<feature type="compositionally biased region" description="Polar residues" evidence="1">
    <location>
        <begin position="1364"/>
        <end position="1379"/>
    </location>
</feature>